<dbReference type="InterPro" id="IPR029058">
    <property type="entry name" value="AB_hydrolase_fold"/>
</dbReference>
<dbReference type="EC" id="3.1.1.-" evidence="3"/>
<dbReference type="AlphaFoldDB" id="A0A6A6GFY9"/>
<proteinExistence type="inferred from homology"/>
<dbReference type="GO" id="GO:0052689">
    <property type="term" value="F:carboxylic ester hydrolase activity"/>
    <property type="evidence" value="ECO:0007669"/>
    <property type="project" value="TreeGrafter"/>
</dbReference>
<dbReference type="Pfam" id="PF00135">
    <property type="entry name" value="COesterase"/>
    <property type="match status" value="1"/>
</dbReference>
<dbReference type="PROSITE" id="PS00941">
    <property type="entry name" value="CARBOXYLESTERASE_B_2"/>
    <property type="match status" value="1"/>
</dbReference>
<reference evidence="6" key="1">
    <citation type="journal article" date="2020" name="Stud. Mycol.">
        <title>101 Dothideomycetes genomes: A test case for predicting lifestyles and emergence of pathogens.</title>
        <authorList>
            <person name="Haridas S."/>
            <person name="Albert R."/>
            <person name="Binder M."/>
            <person name="Bloem J."/>
            <person name="LaButti K."/>
            <person name="Salamov A."/>
            <person name="Andreopoulos B."/>
            <person name="Baker S."/>
            <person name="Barry K."/>
            <person name="Bills G."/>
            <person name="Bluhm B."/>
            <person name="Cannon C."/>
            <person name="Castanera R."/>
            <person name="Culley D."/>
            <person name="Daum C."/>
            <person name="Ezra D."/>
            <person name="Gonzalez J."/>
            <person name="Henrissat B."/>
            <person name="Kuo A."/>
            <person name="Liang C."/>
            <person name="Lipzen A."/>
            <person name="Lutzoni F."/>
            <person name="Magnuson J."/>
            <person name="Mondo S."/>
            <person name="Nolan M."/>
            <person name="Ohm R."/>
            <person name="Pangilinan J."/>
            <person name="Park H.-J."/>
            <person name="Ramirez L."/>
            <person name="Alfaro M."/>
            <person name="Sun H."/>
            <person name="Tritt A."/>
            <person name="Yoshinaga Y."/>
            <person name="Zwiers L.-H."/>
            <person name="Turgeon B."/>
            <person name="Goodwin S."/>
            <person name="Spatafora J."/>
            <person name="Crous P."/>
            <person name="Grigoriev I."/>
        </authorList>
    </citation>
    <scope>NUCLEOTIDE SEQUENCE [LARGE SCALE GENOMIC DNA]</scope>
    <source>
        <strain evidence="6">CECT 20119</strain>
    </source>
</reference>
<accession>A0A6A6GFY9</accession>
<evidence type="ECO:0000256" key="1">
    <source>
        <dbReference type="ARBA" id="ARBA00005964"/>
    </source>
</evidence>
<dbReference type="InterPro" id="IPR050654">
    <property type="entry name" value="AChE-related_enzymes"/>
</dbReference>
<dbReference type="InterPro" id="IPR002018">
    <property type="entry name" value="CarbesteraseB"/>
</dbReference>
<name>A0A6A6GFY9_9PEZI</name>
<feature type="signal peptide" evidence="3">
    <location>
        <begin position="1"/>
        <end position="18"/>
    </location>
</feature>
<organism evidence="5 6">
    <name type="scientific">Elsinoe ampelina</name>
    <dbReference type="NCBI Taxonomy" id="302913"/>
    <lineage>
        <taxon>Eukaryota</taxon>
        <taxon>Fungi</taxon>
        <taxon>Dikarya</taxon>
        <taxon>Ascomycota</taxon>
        <taxon>Pezizomycotina</taxon>
        <taxon>Dothideomycetes</taxon>
        <taxon>Dothideomycetidae</taxon>
        <taxon>Myriangiales</taxon>
        <taxon>Elsinoaceae</taxon>
        <taxon>Elsinoe</taxon>
    </lineage>
</organism>
<comment type="similarity">
    <text evidence="1 3">Belongs to the type-B carboxylesterase/lipase family.</text>
</comment>
<keyword evidence="6" id="KW-1185">Reference proteome</keyword>
<evidence type="ECO:0000256" key="2">
    <source>
        <dbReference type="ARBA" id="ARBA00022801"/>
    </source>
</evidence>
<dbReference type="SUPFAM" id="SSF53474">
    <property type="entry name" value="alpha/beta-Hydrolases"/>
    <property type="match status" value="1"/>
</dbReference>
<dbReference type="InterPro" id="IPR019819">
    <property type="entry name" value="Carboxylesterase_B_CS"/>
</dbReference>
<keyword evidence="2 3" id="KW-0378">Hydrolase</keyword>
<dbReference type="OrthoDB" id="408631at2759"/>
<protein>
    <recommendedName>
        <fullName evidence="3">Carboxylic ester hydrolase</fullName>
        <ecNumber evidence="3">3.1.1.-</ecNumber>
    </recommendedName>
</protein>
<keyword evidence="3" id="KW-0732">Signal</keyword>
<evidence type="ECO:0000313" key="5">
    <source>
        <dbReference type="EMBL" id="KAF2224644.1"/>
    </source>
</evidence>
<dbReference type="PANTHER" id="PTHR43918:SF4">
    <property type="entry name" value="CARBOXYLIC ESTER HYDROLASE"/>
    <property type="match status" value="1"/>
</dbReference>
<gene>
    <name evidence="5" type="ORF">BDZ85DRAFT_248136</name>
</gene>
<evidence type="ECO:0000256" key="3">
    <source>
        <dbReference type="RuleBase" id="RU361235"/>
    </source>
</evidence>
<dbReference type="Proteomes" id="UP000799538">
    <property type="component" value="Unassembled WGS sequence"/>
</dbReference>
<dbReference type="InterPro" id="IPR019826">
    <property type="entry name" value="Carboxylesterase_B_AS"/>
</dbReference>
<dbReference type="EMBL" id="ML992504">
    <property type="protein sequence ID" value="KAF2224644.1"/>
    <property type="molecule type" value="Genomic_DNA"/>
</dbReference>
<feature type="domain" description="Carboxylesterase type B" evidence="4">
    <location>
        <begin position="35"/>
        <end position="549"/>
    </location>
</feature>
<dbReference type="PANTHER" id="PTHR43918">
    <property type="entry name" value="ACETYLCHOLINESTERASE"/>
    <property type="match status" value="1"/>
</dbReference>
<dbReference type="PROSITE" id="PS00122">
    <property type="entry name" value="CARBOXYLESTERASE_B_1"/>
    <property type="match status" value="1"/>
</dbReference>
<evidence type="ECO:0000259" key="4">
    <source>
        <dbReference type="Pfam" id="PF00135"/>
    </source>
</evidence>
<evidence type="ECO:0000313" key="6">
    <source>
        <dbReference type="Proteomes" id="UP000799538"/>
    </source>
</evidence>
<sequence length="575" mass="62473">MKTQQILSLLVAISSSLAAPYRGRLQPRQAPSGAPVVTLQNGSYYGVEQTNYSQDLFLGIPFAEPPIDELRFANPQSLNQTWEGQWPATNYAFECIGYGGDQIGYQQSEDCLYLNVVRPSGYENQSLPVAVWIHGGGFYMGGAVDRRYNLSFIVENSVKIGKPIIAASIPYRLGPFGFLQSSEVQAAGQTNLGLKDQRLALQWIQENIGAFGGDPDKVTIFGESAGGASVGFHITAFNGRDDGLFRAAILESGNPVSYQPLNGVDFYQPIYDNLTKAAGCGNCSDTLACLRDVPLFVLNNILNTTEFNSGWNPTIDGDFVARPGSEQLADGSFVKVPIIDGANSDEGTAFSPRGIDTEADFVAVLQANSSSAGRPGQQGLSPEVIQQILDAYPADPDAGIPSSESLGGNVTIPLPFGVQWRRSAAFAGDQTFIAGRRLTCQTWAAAGVNAYCYRFNAIPAGIPWPIQATHFQEVAFVFNNLEGLGYAIPPFQNKSEAYTRLSDFMSNTWASFVYDLNPNNWTGRAEYGAEDWPKYTTHEPQDFVFDANRTSYAEPDTYRAEGIALINSLNPVFGR</sequence>
<dbReference type="Gene3D" id="3.40.50.1820">
    <property type="entry name" value="alpha/beta hydrolase"/>
    <property type="match status" value="1"/>
</dbReference>
<feature type="chain" id="PRO_5025711176" description="Carboxylic ester hydrolase" evidence="3">
    <location>
        <begin position="19"/>
        <end position="575"/>
    </location>
</feature>